<dbReference type="Proteomes" id="UP000789920">
    <property type="component" value="Unassembled WGS sequence"/>
</dbReference>
<reference evidence="1" key="1">
    <citation type="submission" date="2021-06" db="EMBL/GenBank/DDBJ databases">
        <authorList>
            <person name="Kallberg Y."/>
            <person name="Tangrot J."/>
            <person name="Rosling A."/>
        </authorList>
    </citation>
    <scope>NUCLEOTIDE SEQUENCE</scope>
    <source>
        <strain evidence="1">MA461A</strain>
    </source>
</reference>
<keyword evidence="2" id="KW-1185">Reference proteome</keyword>
<accession>A0ACA9LVV5</accession>
<protein>
    <submittedName>
        <fullName evidence="1">31364_t:CDS:1</fullName>
    </submittedName>
</protein>
<organism evidence="1 2">
    <name type="scientific">Racocetra persica</name>
    <dbReference type="NCBI Taxonomy" id="160502"/>
    <lineage>
        <taxon>Eukaryota</taxon>
        <taxon>Fungi</taxon>
        <taxon>Fungi incertae sedis</taxon>
        <taxon>Mucoromycota</taxon>
        <taxon>Glomeromycotina</taxon>
        <taxon>Glomeromycetes</taxon>
        <taxon>Diversisporales</taxon>
        <taxon>Gigasporaceae</taxon>
        <taxon>Racocetra</taxon>
    </lineage>
</organism>
<gene>
    <name evidence="1" type="ORF">RPERSI_LOCUS4029</name>
</gene>
<sequence>SQKKPKYIKYVISEYYRNRYSKSMEVELYKGNKFESYSPYSQVENKHVVYDQLSITEIIKVKDSEINNKTFEQKYKILEQKYKKCFLHYEEISVISCEHLEQCINLLLADTNENKKFSDIKHIYDSNMKKLIKIKELHDEIIKEFSSTIF</sequence>
<feature type="non-terminal residue" evidence="1">
    <location>
        <position position="1"/>
    </location>
</feature>
<dbReference type="EMBL" id="CAJVQC010005338">
    <property type="protein sequence ID" value="CAG8552769.1"/>
    <property type="molecule type" value="Genomic_DNA"/>
</dbReference>
<name>A0ACA9LVV5_9GLOM</name>
<evidence type="ECO:0000313" key="1">
    <source>
        <dbReference type="EMBL" id="CAG8552769.1"/>
    </source>
</evidence>
<evidence type="ECO:0000313" key="2">
    <source>
        <dbReference type="Proteomes" id="UP000789920"/>
    </source>
</evidence>
<proteinExistence type="predicted"/>
<comment type="caution">
    <text evidence="1">The sequence shown here is derived from an EMBL/GenBank/DDBJ whole genome shotgun (WGS) entry which is preliminary data.</text>
</comment>